<dbReference type="GO" id="GO:0030246">
    <property type="term" value="F:carbohydrate binding"/>
    <property type="evidence" value="ECO:0007669"/>
    <property type="project" value="UniProtKB-ARBA"/>
</dbReference>
<proteinExistence type="inferred from homology"/>
<comment type="subcellular location">
    <subcellularLocation>
        <location evidence="1">Cell envelope</location>
    </subcellularLocation>
</comment>
<feature type="signal peptide" evidence="4">
    <location>
        <begin position="1"/>
        <end position="27"/>
    </location>
</feature>
<reference evidence="7" key="1">
    <citation type="submission" date="2017-01" db="EMBL/GenBank/DDBJ databases">
        <authorList>
            <person name="Varghese N."/>
            <person name="Submissions S."/>
        </authorList>
    </citation>
    <scope>NUCLEOTIDE SEQUENCE [LARGE SCALE GENOMIC DNA]</scope>
    <source>
        <strain evidence="7">DSM 7027</strain>
    </source>
</reference>
<dbReference type="PANTHER" id="PTHR46847:SF1">
    <property type="entry name" value="D-ALLOSE-BINDING PERIPLASMIC PROTEIN-RELATED"/>
    <property type="match status" value="1"/>
</dbReference>
<dbReference type="Pfam" id="PF13407">
    <property type="entry name" value="Peripla_BP_4"/>
    <property type="match status" value="1"/>
</dbReference>
<evidence type="ECO:0000256" key="4">
    <source>
        <dbReference type="SAM" id="SignalP"/>
    </source>
</evidence>
<name>A0A1N6WMZ6_9GAMM</name>
<keyword evidence="3 4" id="KW-0732">Signal</keyword>
<gene>
    <name evidence="6" type="ORF">SAMN05421647_11156</name>
</gene>
<dbReference type="GO" id="GO:0055085">
    <property type="term" value="P:transmembrane transport"/>
    <property type="evidence" value="ECO:0007669"/>
    <property type="project" value="UniProtKB-ARBA"/>
</dbReference>
<dbReference type="Proteomes" id="UP000186895">
    <property type="component" value="Unassembled WGS sequence"/>
</dbReference>
<dbReference type="STRING" id="49186.SAMN05421647_11156"/>
<dbReference type="Gene3D" id="3.40.50.2300">
    <property type="match status" value="2"/>
</dbReference>
<dbReference type="AlphaFoldDB" id="A0A1N6WMZ6"/>
<dbReference type="InterPro" id="IPR028082">
    <property type="entry name" value="Peripla_BP_I"/>
</dbReference>
<dbReference type="PANTHER" id="PTHR46847">
    <property type="entry name" value="D-ALLOSE-BINDING PERIPLASMIC PROTEIN-RELATED"/>
    <property type="match status" value="1"/>
</dbReference>
<comment type="similarity">
    <text evidence="2">Belongs to the bacterial solute-binding protein 2 family.</text>
</comment>
<sequence length="329" mass="36258">MRLRLTSIFLLLVLLPLSLAWTSVARADQAQSGKQLVYITSDRRIPFWDIMSRGIQQRAQQLGHQVQILSANNSTKRELEHLALALRQQVDGLIISPTSSSAGATLIKLASAAGIPVVVADIGADSDKYLSFIASDNYQGAYELGRILSRALIQKGWQSGRVGIVAIPQRRQNGRERTAGFMQALDEAGILAAGMRQQVDFSYTETYTFSRELIDSEPELRALWLQGSDRYQAALDAIKDAGREGEILLATFDAEPEFIDMIQSGQLIGAAMQQPFLIGEEAVIRLDRHFHGESVTPEHKLSVLAVSADNLQTHLPTIRRNVLGQQVTP</sequence>
<evidence type="ECO:0000313" key="6">
    <source>
        <dbReference type="EMBL" id="SIQ91402.1"/>
    </source>
</evidence>
<organism evidence="6 7">
    <name type="scientific">Marinobacterium stanieri</name>
    <dbReference type="NCBI Taxonomy" id="49186"/>
    <lineage>
        <taxon>Bacteria</taxon>
        <taxon>Pseudomonadati</taxon>
        <taxon>Pseudomonadota</taxon>
        <taxon>Gammaproteobacteria</taxon>
        <taxon>Oceanospirillales</taxon>
        <taxon>Oceanospirillaceae</taxon>
        <taxon>Marinobacterium</taxon>
    </lineage>
</organism>
<dbReference type="InterPro" id="IPR025997">
    <property type="entry name" value="SBP_2_dom"/>
</dbReference>
<dbReference type="EMBL" id="FTMN01000011">
    <property type="protein sequence ID" value="SIQ91402.1"/>
    <property type="molecule type" value="Genomic_DNA"/>
</dbReference>
<protein>
    <submittedName>
        <fullName evidence="6">Monosaccharide ABC transporter substrate-binding protein, CUT2 family</fullName>
    </submittedName>
</protein>
<dbReference type="RefSeq" id="WP_083703162.1">
    <property type="nucleotide sequence ID" value="NZ_FTMN01000011.1"/>
</dbReference>
<dbReference type="SUPFAM" id="SSF53822">
    <property type="entry name" value="Periplasmic binding protein-like I"/>
    <property type="match status" value="1"/>
</dbReference>
<keyword evidence="7" id="KW-1185">Reference proteome</keyword>
<evidence type="ECO:0000256" key="1">
    <source>
        <dbReference type="ARBA" id="ARBA00004196"/>
    </source>
</evidence>
<dbReference type="eggNOG" id="COG1879">
    <property type="taxonomic scope" value="Bacteria"/>
</dbReference>
<dbReference type="GO" id="GO:0030313">
    <property type="term" value="C:cell envelope"/>
    <property type="evidence" value="ECO:0007669"/>
    <property type="project" value="UniProtKB-SubCell"/>
</dbReference>
<evidence type="ECO:0000256" key="2">
    <source>
        <dbReference type="ARBA" id="ARBA00007639"/>
    </source>
</evidence>
<feature type="chain" id="PRO_5012275208" evidence="4">
    <location>
        <begin position="28"/>
        <end position="329"/>
    </location>
</feature>
<evidence type="ECO:0000313" key="7">
    <source>
        <dbReference type="Proteomes" id="UP000186895"/>
    </source>
</evidence>
<evidence type="ECO:0000256" key="3">
    <source>
        <dbReference type="ARBA" id="ARBA00022729"/>
    </source>
</evidence>
<feature type="domain" description="Periplasmic binding protein" evidence="5">
    <location>
        <begin position="38"/>
        <end position="288"/>
    </location>
</feature>
<evidence type="ECO:0000259" key="5">
    <source>
        <dbReference type="Pfam" id="PF13407"/>
    </source>
</evidence>
<accession>A0A1N6WMZ6</accession>